<dbReference type="VEuPathDB" id="CryptoDB:ChTU502y2012_408g0235"/>
<accession>A0A0S4TEF5</accession>
<dbReference type="VEuPathDB" id="CryptoDB:GY17_00001818"/>
<dbReference type="EMBL" id="JTAI01000020">
    <property type="protein sequence ID" value="PPS96356.1"/>
    <property type="molecule type" value="Genomic_DNA"/>
</dbReference>
<dbReference type="Proteomes" id="UP001429100">
    <property type="component" value="Unassembled WGS sequence"/>
</dbReference>
<reference evidence="3 4" key="3">
    <citation type="submission" date="2017-10" db="EMBL/GenBank/DDBJ databases">
        <title>Consistent, comparative and evidence-based genome annotation and re-annotation for the closely-related species, Cryptosporidium parvum, C. hominis and C. tyzzeri.</title>
        <authorList>
            <person name="Baptista R.P."/>
            <person name="Li Y."/>
            <person name="Sateriale A."/>
            <person name="Striepen B."/>
            <person name="Kissinger J.C."/>
        </authorList>
    </citation>
    <scope>NUCLEOTIDE SEQUENCE [LARGE SCALE GENOMIC DNA]</scope>
    <source>
        <strain evidence="3">30976</strain>
    </source>
</reference>
<gene>
    <name evidence="2" type="ORF">CHUDEA4_3420</name>
    <name evidence="3" type="ORF">GY17_00001818</name>
</gene>
<reference evidence="2" key="2">
    <citation type="submission" date="2015-08" db="EMBL/GenBank/DDBJ databases">
        <authorList>
            <person name="Babu N.S."/>
            <person name="Beckwith C.J."/>
            <person name="Beseler K.G."/>
            <person name="Brison A."/>
            <person name="Carone J.V."/>
            <person name="Caskin T.P."/>
            <person name="Diamond M."/>
            <person name="Durham M.E."/>
            <person name="Foxe J.M."/>
            <person name="Go M."/>
            <person name="Henderson B.A."/>
            <person name="Jones I.B."/>
            <person name="McGettigan J.A."/>
            <person name="Micheletti S.J."/>
            <person name="Nasrallah M.E."/>
            <person name="Ortiz D."/>
            <person name="Piller C.R."/>
            <person name="Privatt S.R."/>
            <person name="Schneider S.L."/>
            <person name="Sharp S."/>
            <person name="Smith T.C."/>
            <person name="Stanton J.D."/>
            <person name="Ullery H.E."/>
            <person name="Wilson R.J."/>
            <person name="Serrano M.G."/>
            <person name="Buck G."/>
            <person name="Lee V."/>
            <person name="Wang Y."/>
            <person name="Carvalho R."/>
            <person name="Voegtly L."/>
            <person name="Shi R."/>
            <person name="Duckworth R."/>
            <person name="Johnson A."/>
            <person name="Loviza R."/>
            <person name="Walstead R."/>
            <person name="Shah Z."/>
            <person name="Kiflezghi M."/>
            <person name="Wade K."/>
            <person name="Ball S.L."/>
            <person name="Bradley K.W."/>
            <person name="Asai D.J."/>
            <person name="Bowman C.A."/>
            <person name="Russell D.A."/>
            <person name="Pope W.H."/>
            <person name="Jacobs-Sera D."/>
            <person name="Hendrix R.W."/>
            <person name="Hatfull G.F."/>
        </authorList>
    </citation>
    <scope>NUCLEOTIDE SEQUENCE [LARGE SCALE GENOMIC DNA]</scope>
</reference>
<dbReference type="VEuPathDB" id="CryptoDB:Chro.40389"/>
<keyword evidence="4" id="KW-1185">Reference proteome</keyword>
<dbReference type="AlphaFoldDB" id="A0A0S4TEF5"/>
<feature type="domain" description="Vps53 N-terminal" evidence="1">
    <location>
        <begin position="35"/>
        <end position="525"/>
    </location>
</feature>
<protein>
    <submittedName>
        <fullName evidence="3">Vps53-like domain-containing protein</fullName>
    </submittedName>
</protein>
<dbReference type="OrthoDB" id="10261632at2759"/>
<evidence type="ECO:0000259" key="1">
    <source>
        <dbReference type="Pfam" id="PF04100"/>
    </source>
</evidence>
<evidence type="ECO:0000313" key="2">
    <source>
        <dbReference type="EMBL" id="CUV05769.1"/>
    </source>
</evidence>
<name>A0A0S4TEF5_CRYHO</name>
<dbReference type="VEuPathDB" id="CryptoDB:CHUDEA4_3420"/>
<dbReference type="GO" id="GO:0042147">
    <property type="term" value="P:retrograde transport, endosome to Golgi"/>
    <property type="evidence" value="ECO:0007669"/>
    <property type="project" value="InterPro"/>
</dbReference>
<dbReference type="Proteomes" id="UP000199752">
    <property type="component" value="Chromosome 4"/>
</dbReference>
<dbReference type="GO" id="GO:0000938">
    <property type="term" value="C:GARP complex"/>
    <property type="evidence" value="ECO:0007669"/>
    <property type="project" value="InterPro"/>
</dbReference>
<sequence length="956" mass="110865">MKVLQMCEQASETGDEERIFALFGNKLDKLESEDFTLDGYINESFPNEQSLSCLPEKIEETTKILEEIDLEIGKELRNIASSNLIDGFEENLKIFENELIPRIKEKEVQHEQFKKDVEFILGNICELDQVHNNLTNIVNLLESLSIGNIIRAEIKSHMSSRAYSELVPILILAYDLSTFLRSQKENNKAMIEIFNQNKQDKVYQEIQNSLSEMEKLFGLLKQQITEDFLALIDPYILFLGGIDHQDSMNSQITPPQHLEAPEEFRKQMKSCCYCVELIGDDFRTEIVDMFTTKLLEPYCRLFSYSQTENFFGTQNKMIGQNKEKVTLSATGVEFIERRFGWYRRCMKEYEQQFGEIFLTKWELQTILTEKFFTYTRKDLLQTLGDIGYLLDNQTIFEYSLKCNQFEEYISSKFAQLYDQKILFAELEKENLQEVLNTKINNKAIREFCKKFKTEYGNISHLNTSKNSNLGSSKHKLKQEMLEYTFSLDSGKIRYPQTKRLLTECFVPYLASFLELEKESLLKKVTKELAPDEKMTENIQIRRETDILGQYETIPLIWTSSKNLSQLINTVFQQIEHLIDYDDIYLQFNALILQIVQTYIDQKIISCNIQRALDKITNNNIYSGGSSFENIVEAVVTTVSTQTSKVAATTGGILFASVSHDHINSELKYNARRLAATLGSIDYLEWIHARLEYMTKGSRINDTLEFIEVNADARSRDLRPRGQNVMFSNYMWVSKRKILGCVVKELSRPLTLSMSEWYTKKTQKLNETMMVKGILESELPTLDNSFTGGTLSLAQVLGESLVKQYVQYSQYMPTIYKYSIISQVMMQSLRNNWKFVVSLKGPLHYGTLEVVVNEQQKLSSLFLELPSYFPAMYVPRAYVNNIKVIMSKSIVFLRIAQKKAAQMNDSQLDQTSIQHFTTQLYRNLEIETEKDELSAFHINLALRLGNNTGQHQQLRPT</sequence>
<evidence type="ECO:0000313" key="4">
    <source>
        <dbReference type="Proteomes" id="UP001429100"/>
    </source>
</evidence>
<dbReference type="PANTHER" id="PTHR12820">
    <property type="entry name" value="VACUOLAR SORTING PROTEIN 53"/>
    <property type="match status" value="1"/>
</dbReference>
<dbReference type="InterPro" id="IPR007234">
    <property type="entry name" value="Vps53_N"/>
</dbReference>
<dbReference type="Pfam" id="PF04100">
    <property type="entry name" value="Vps53_N"/>
    <property type="match status" value="1"/>
</dbReference>
<organism evidence="2">
    <name type="scientific">Cryptosporidium hominis</name>
    <dbReference type="NCBI Taxonomy" id="237895"/>
    <lineage>
        <taxon>Eukaryota</taxon>
        <taxon>Sar</taxon>
        <taxon>Alveolata</taxon>
        <taxon>Apicomplexa</taxon>
        <taxon>Conoidasida</taxon>
        <taxon>Coccidia</taxon>
        <taxon>Eucoccidiorida</taxon>
        <taxon>Eimeriorina</taxon>
        <taxon>Cryptosporidiidae</taxon>
        <taxon>Cryptosporidium</taxon>
    </lineage>
</organism>
<dbReference type="EMBL" id="LN877950">
    <property type="protein sequence ID" value="CUV05769.1"/>
    <property type="molecule type" value="Genomic_DNA"/>
</dbReference>
<proteinExistence type="predicted"/>
<reference evidence="3 4" key="1">
    <citation type="submission" date="2014-11" db="EMBL/GenBank/DDBJ databases">
        <title>Comparative genomic analysis of Cryptosporidium hominis reveals occurrence of genetic recombination in virulent subtypes.</title>
        <authorList>
            <person name="Guo Y."/>
            <person name="Tang K."/>
            <person name="Frace M."/>
            <person name="Li N."/>
            <person name="Roellig D.M."/>
            <person name="Sammons S."/>
            <person name="Knipe K."/>
            <person name="Rowe L."/>
            <person name="Feng Y."/>
            <person name="Xiao L."/>
        </authorList>
    </citation>
    <scope>NUCLEOTIDE SEQUENCE [LARGE SCALE GENOMIC DNA]</scope>
    <source>
        <strain evidence="3">30976</strain>
    </source>
</reference>
<dbReference type="InterPro" id="IPR039766">
    <property type="entry name" value="Vps53"/>
</dbReference>
<dbReference type="PANTHER" id="PTHR12820:SF0">
    <property type="entry name" value="VACUOLAR PROTEIN SORTING-ASSOCIATED PROTEIN 53 HOMOLOG"/>
    <property type="match status" value="1"/>
</dbReference>
<dbReference type="GO" id="GO:0005829">
    <property type="term" value="C:cytosol"/>
    <property type="evidence" value="ECO:0007669"/>
    <property type="project" value="GOC"/>
</dbReference>
<evidence type="ECO:0000313" key="3">
    <source>
        <dbReference type="EMBL" id="PPS96356.1"/>
    </source>
</evidence>